<feature type="transmembrane region" description="Helical" evidence="2">
    <location>
        <begin position="258"/>
        <end position="280"/>
    </location>
</feature>
<feature type="transmembrane region" description="Helical" evidence="2">
    <location>
        <begin position="357"/>
        <end position="375"/>
    </location>
</feature>
<reference evidence="3" key="2">
    <citation type="submission" date="2023-06" db="EMBL/GenBank/DDBJ databases">
        <authorList>
            <person name="Ma L."/>
            <person name="Liu K.-W."/>
            <person name="Li Z."/>
            <person name="Hsiao Y.-Y."/>
            <person name="Qi Y."/>
            <person name="Fu T."/>
            <person name="Tang G."/>
            <person name="Zhang D."/>
            <person name="Sun W.-H."/>
            <person name="Liu D.-K."/>
            <person name="Li Y."/>
            <person name="Chen G.-Z."/>
            <person name="Liu X.-D."/>
            <person name="Liao X.-Y."/>
            <person name="Jiang Y.-T."/>
            <person name="Yu X."/>
            <person name="Hao Y."/>
            <person name="Huang J."/>
            <person name="Zhao X.-W."/>
            <person name="Ke S."/>
            <person name="Chen Y.-Y."/>
            <person name="Wu W.-L."/>
            <person name="Hsu J.-L."/>
            <person name="Lin Y.-F."/>
            <person name="Huang M.-D."/>
            <person name="Li C.-Y."/>
            <person name="Huang L."/>
            <person name="Wang Z.-W."/>
            <person name="Zhao X."/>
            <person name="Zhong W.-Y."/>
            <person name="Peng D.-H."/>
            <person name="Ahmad S."/>
            <person name="Lan S."/>
            <person name="Zhang J.-S."/>
            <person name="Tsai W.-C."/>
            <person name="Van De Peer Y."/>
            <person name="Liu Z.-J."/>
        </authorList>
    </citation>
    <scope>NUCLEOTIDE SEQUENCE</scope>
    <source>
        <strain evidence="3">CP</strain>
        <tissue evidence="3">Leaves</tissue>
    </source>
</reference>
<feature type="region of interest" description="Disordered" evidence="1">
    <location>
        <begin position="203"/>
        <end position="223"/>
    </location>
</feature>
<feature type="transmembrane region" description="Helical" evidence="2">
    <location>
        <begin position="551"/>
        <end position="575"/>
    </location>
</feature>
<dbReference type="Proteomes" id="UP001180020">
    <property type="component" value="Unassembled WGS sequence"/>
</dbReference>
<reference evidence="3" key="1">
    <citation type="journal article" date="2023" name="Nat. Commun.">
        <title>Diploid and tetraploid genomes of Acorus and the evolution of monocots.</title>
        <authorList>
            <person name="Ma L."/>
            <person name="Liu K.W."/>
            <person name="Li Z."/>
            <person name="Hsiao Y.Y."/>
            <person name="Qi Y."/>
            <person name="Fu T."/>
            <person name="Tang G.D."/>
            <person name="Zhang D."/>
            <person name="Sun W.H."/>
            <person name="Liu D.K."/>
            <person name="Li Y."/>
            <person name="Chen G.Z."/>
            <person name="Liu X.D."/>
            <person name="Liao X.Y."/>
            <person name="Jiang Y.T."/>
            <person name="Yu X."/>
            <person name="Hao Y."/>
            <person name="Huang J."/>
            <person name="Zhao X.W."/>
            <person name="Ke S."/>
            <person name="Chen Y.Y."/>
            <person name="Wu W.L."/>
            <person name="Hsu J.L."/>
            <person name="Lin Y.F."/>
            <person name="Huang M.D."/>
            <person name="Li C.Y."/>
            <person name="Huang L."/>
            <person name="Wang Z.W."/>
            <person name="Zhao X."/>
            <person name="Zhong W.Y."/>
            <person name="Peng D.H."/>
            <person name="Ahmad S."/>
            <person name="Lan S."/>
            <person name="Zhang J.S."/>
            <person name="Tsai W.C."/>
            <person name="Van de Peer Y."/>
            <person name="Liu Z.J."/>
        </authorList>
    </citation>
    <scope>NUCLEOTIDE SEQUENCE</scope>
    <source>
        <strain evidence="3">CP</strain>
    </source>
</reference>
<sequence length="580" mass="63042">MIFQTFIDWFQWPRLRSANHQVDVVVKVSELVESVQSVPSPSKAEQVLFVVPAPPQTKATKEGVVEDVGVPTMAKELLSPTQTLINLEENDGVKRYGPYIAMDGEDYRLWMQRELSAAEVEMNVRTSDSLSLESVKCGSVTATWKLKPVLVLVPVGYLQKGDMEASAKANSDKHHTAINMYNLMQRAQGETSTTSLDNLNRVTEAESSKTSANQQKDSQQSENDKQVAESGWRVFLALFPLSLGTIVTIISAQDQPPMACVFLLFLSATSSTFLLSILSVRGPTSLVKISKCISITLVVIAIGLIAHTLLPELIFTVMEVILAVITVILVPVALKCIARWKGCSQQTATDKEVIECGWKMCLMNFAGSSTLIVAIFHMQHHPTQQCITLFISAFIFSGGELALLSIREIDITIHVQGFVHLISFYTFTSSISLVVAVAFLVYPLLPGLMFALLVVLAAVTVVISSPVGVICISRIKGDSLQSETGKDAVESGWSISLMIPIVSLGGIIGMFNMQNQPPAACFLSLVIAFISSTSLSAILNIRGRAPHLRGYVLVVNAGKFISVVSMLAPLVYLAIHALVK</sequence>
<gene>
    <name evidence="3" type="ORF">QJS10_CPA09g01072</name>
</gene>
<feature type="compositionally biased region" description="Polar residues" evidence="1">
    <location>
        <begin position="208"/>
        <end position="221"/>
    </location>
</feature>
<proteinExistence type="predicted"/>
<keyword evidence="2" id="KW-0472">Membrane</keyword>
<keyword evidence="2" id="KW-1133">Transmembrane helix</keyword>
<evidence type="ECO:0000256" key="2">
    <source>
        <dbReference type="SAM" id="Phobius"/>
    </source>
</evidence>
<feature type="transmembrane region" description="Helical" evidence="2">
    <location>
        <begin position="448"/>
        <end position="472"/>
    </location>
</feature>
<feature type="transmembrane region" description="Helical" evidence="2">
    <location>
        <begin position="234"/>
        <end position="252"/>
    </location>
</feature>
<evidence type="ECO:0000256" key="1">
    <source>
        <dbReference type="SAM" id="MobiDB-lite"/>
    </source>
</evidence>
<feature type="transmembrane region" description="Helical" evidence="2">
    <location>
        <begin position="493"/>
        <end position="511"/>
    </location>
</feature>
<evidence type="ECO:0000313" key="3">
    <source>
        <dbReference type="EMBL" id="KAK1308554.1"/>
    </source>
</evidence>
<keyword evidence="4" id="KW-1185">Reference proteome</keyword>
<keyword evidence="2" id="KW-0812">Transmembrane</keyword>
<feature type="transmembrane region" description="Helical" evidence="2">
    <location>
        <begin position="517"/>
        <end position="539"/>
    </location>
</feature>
<dbReference type="EMBL" id="JAUJYO010000009">
    <property type="protein sequence ID" value="KAK1308554.1"/>
    <property type="molecule type" value="Genomic_DNA"/>
</dbReference>
<evidence type="ECO:0000313" key="4">
    <source>
        <dbReference type="Proteomes" id="UP001180020"/>
    </source>
</evidence>
<feature type="transmembrane region" description="Helical" evidence="2">
    <location>
        <begin position="292"/>
        <end position="310"/>
    </location>
</feature>
<accession>A0AAV9E5H4</accession>
<feature type="transmembrane region" description="Helical" evidence="2">
    <location>
        <begin position="387"/>
        <end position="406"/>
    </location>
</feature>
<feature type="transmembrane region" description="Helical" evidence="2">
    <location>
        <begin position="418"/>
        <end position="442"/>
    </location>
</feature>
<dbReference type="AlphaFoldDB" id="A0AAV9E5H4"/>
<feature type="transmembrane region" description="Helical" evidence="2">
    <location>
        <begin position="316"/>
        <end position="337"/>
    </location>
</feature>
<name>A0AAV9E5H4_ACOCL</name>
<comment type="caution">
    <text evidence="3">The sequence shown here is derived from an EMBL/GenBank/DDBJ whole genome shotgun (WGS) entry which is preliminary data.</text>
</comment>
<protein>
    <submittedName>
        <fullName evidence="3">Uncharacterized protein</fullName>
    </submittedName>
</protein>
<organism evidence="3 4">
    <name type="scientific">Acorus calamus</name>
    <name type="common">Sweet flag</name>
    <dbReference type="NCBI Taxonomy" id="4465"/>
    <lineage>
        <taxon>Eukaryota</taxon>
        <taxon>Viridiplantae</taxon>
        <taxon>Streptophyta</taxon>
        <taxon>Embryophyta</taxon>
        <taxon>Tracheophyta</taxon>
        <taxon>Spermatophyta</taxon>
        <taxon>Magnoliopsida</taxon>
        <taxon>Liliopsida</taxon>
        <taxon>Acoraceae</taxon>
        <taxon>Acorus</taxon>
    </lineage>
</organism>